<comment type="caution">
    <text evidence="8">The sequence shown here is derived from an EMBL/GenBank/DDBJ whole genome shotgun (WGS) entry which is preliminary data.</text>
</comment>
<accession>A0A1B8S9P4</accession>
<dbReference type="Gene3D" id="1.10.150.130">
    <property type="match status" value="1"/>
</dbReference>
<dbReference type="SUPFAM" id="SSF56349">
    <property type="entry name" value="DNA breaking-rejoining enzymes"/>
    <property type="match status" value="1"/>
</dbReference>
<proteinExistence type="inferred from homology"/>
<dbReference type="PATRIC" id="fig|354243.3.peg.4733"/>
<keyword evidence="3 5" id="KW-0238">DNA-binding</keyword>
<gene>
    <name evidence="8" type="ORF">ACT18_22885</name>
</gene>
<dbReference type="InterPro" id="IPR050090">
    <property type="entry name" value="Tyrosine_recombinase_XerCD"/>
</dbReference>
<sequence>MVTSARHGQGCRWMARWVDHDGQERTESFERKAEAQRHVTNVTAQLTTGTYADPRRGAATFAAVAEPWFESKSGLKPKTRAGYRSLLDVVVLPRWNDIPLRDITHADVQAWVHTLATDPTARQRKATPSQSEHEAKGLSAARVVQAYQVLDQVLRYAVRTRYISLNPADDIQLPRKTVPEKTPLTHEQVRRLADAAGELRTMVYVLGYGGLRYGELAALRIGDVDTIRRRLIVTRSVTAVAKLGMVEGTTKTHQTRSVPLPTLVMDLVADHIDGRAPAELVFPHSDGGWIPRDWFALRLEKACTASGLTRITPHTLRHTAGSLALASGASVVTVQKLLGHQSPITTMNVYAHQLPDDFDNLSAALDSAVRQAANAGADQSQ</sequence>
<dbReference type="PROSITE" id="PS51898">
    <property type="entry name" value="TYR_RECOMBINASE"/>
    <property type="match status" value="1"/>
</dbReference>
<keyword evidence="2" id="KW-0229">DNA integration</keyword>
<dbReference type="GO" id="GO:0006310">
    <property type="term" value="P:DNA recombination"/>
    <property type="evidence" value="ECO:0007669"/>
    <property type="project" value="UniProtKB-KW"/>
</dbReference>
<dbReference type="InterPro" id="IPR044068">
    <property type="entry name" value="CB"/>
</dbReference>
<dbReference type="AlphaFoldDB" id="A0A1B8S9P4"/>
<dbReference type="PROSITE" id="PS51900">
    <property type="entry name" value="CB"/>
    <property type="match status" value="1"/>
</dbReference>
<dbReference type="OrthoDB" id="1822491at2"/>
<dbReference type="GO" id="GO:0015074">
    <property type="term" value="P:DNA integration"/>
    <property type="evidence" value="ECO:0007669"/>
    <property type="project" value="UniProtKB-KW"/>
</dbReference>
<dbReference type="Gene3D" id="1.10.443.10">
    <property type="entry name" value="Intergrase catalytic core"/>
    <property type="match status" value="1"/>
</dbReference>
<dbReference type="Pfam" id="PF00589">
    <property type="entry name" value="Phage_integrase"/>
    <property type="match status" value="1"/>
</dbReference>
<dbReference type="Proteomes" id="UP000092668">
    <property type="component" value="Unassembled WGS sequence"/>
</dbReference>
<evidence type="ECO:0000256" key="5">
    <source>
        <dbReference type="PROSITE-ProRule" id="PRU01248"/>
    </source>
</evidence>
<dbReference type="InterPro" id="IPR013762">
    <property type="entry name" value="Integrase-like_cat_sf"/>
</dbReference>
<dbReference type="InterPro" id="IPR004107">
    <property type="entry name" value="Integrase_SAM-like_N"/>
</dbReference>
<evidence type="ECO:0000313" key="8">
    <source>
        <dbReference type="EMBL" id="OBY29471.1"/>
    </source>
</evidence>
<evidence type="ECO:0000256" key="4">
    <source>
        <dbReference type="ARBA" id="ARBA00023172"/>
    </source>
</evidence>
<dbReference type="EMBL" id="LFOE01000074">
    <property type="protein sequence ID" value="OBY29471.1"/>
    <property type="molecule type" value="Genomic_DNA"/>
</dbReference>
<reference evidence="8 9" key="1">
    <citation type="submission" date="2015-06" db="EMBL/GenBank/DDBJ databases">
        <title>Genome sequence of Mycobacterium kumamotonense strain Roo.</title>
        <authorList>
            <person name="Greninger A.L."/>
            <person name="Cunningham G."/>
            <person name="Miller S."/>
        </authorList>
    </citation>
    <scope>NUCLEOTIDE SEQUENCE [LARGE SCALE GENOMIC DNA]</scope>
    <source>
        <strain evidence="8 9">Roo</strain>
    </source>
</reference>
<organism evidence="8 9">
    <name type="scientific">Mycolicibacter kumamotonensis</name>
    <dbReference type="NCBI Taxonomy" id="354243"/>
    <lineage>
        <taxon>Bacteria</taxon>
        <taxon>Bacillati</taxon>
        <taxon>Actinomycetota</taxon>
        <taxon>Actinomycetes</taxon>
        <taxon>Mycobacteriales</taxon>
        <taxon>Mycobacteriaceae</taxon>
        <taxon>Mycolicibacter</taxon>
    </lineage>
</organism>
<dbReference type="PANTHER" id="PTHR30349">
    <property type="entry name" value="PHAGE INTEGRASE-RELATED"/>
    <property type="match status" value="1"/>
</dbReference>
<evidence type="ECO:0000259" key="6">
    <source>
        <dbReference type="PROSITE" id="PS51898"/>
    </source>
</evidence>
<dbReference type="InterPro" id="IPR002104">
    <property type="entry name" value="Integrase_catalytic"/>
</dbReference>
<evidence type="ECO:0000256" key="2">
    <source>
        <dbReference type="ARBA" id="ARBA00022908"/>
    </source>
</evidence>
<comment type="similarity">
    <text evidence="1">Belongs to the 'phage' integrase family.</text>
</comment>
<dbReference type="PANTHER" id="PTHR30349:SF64">
    <property type="entry name" value="PROPHAGE INTEGRASE INTD-RELATED"/>
    <property type="match status" value="1"/>
</dbReference>
<evidence type="ECO:0000256" key="3">
    <source>
        <dbReference type="ARBA" id="ARBA00023125"/>
    </source>
</evidence>
<feature type="domain" description="Tyr recombinase" evidence="6">
    <location>
        <begin position="179"/>
        <end position="366"/>
    </location>
</feature>
<dbReference type="GO" id="GO:0003677">
    <property type="term" value="F:DNA binding"/>
    <property type="evidence" value="ECO:0007669"/>
    <property type="project" value="UniProtKB-UniRule"/>
</dbReference>
<dbReference type="Pfam" id="PF14659">
    <property type="entry name" value="Phage_int_SAM_3"/>
    <property type="match status" value="1"/>
</dbReference>
<dbReference type="InterPro" id="IPR010998">
    <property type="entry name" value="Integrase_recombinase_N"/>
</dbReference>
<evidence type="ECO:0000256" key="1">
    <source>
        <dbReference type="ARBA" id="ARBA00008857"/>
    </source>
</evidence>
<evidence type="ECO:0000259" key="7">
    <source>
        <dbReference type="PROSITE" id="PS51900"/>
    </source>
</evidence>
<feature type="domain" description="Core-binding (CB)" evidence="7">
    <location>
        <begin position="59"/>
        <end position="158"/>
    </location>
</feature>
<evidence type="ECO:0000313" key="9">
    <source>
        <dbReference type="Proteomes" id="UP000092668"/>
    </source>
</evidence>
<dbReference type="CDD" id="cd01189">
    <property type="entry name" value="INT_ICEBs1_C_like"/>
    <property type="match status" value="1"/>
</dbReference>
<dbReference type="InterPro" id="IPR011010">
    <property type="entry name" value="DNA_brk_join_enz"/>
</dbReference>
<keyword evidence="4" id="KW-0233">DNA recombination</keyword>
<name>A0A1B8S9P4_9MYCO</name>
<keyword evidence="9" id="KW-1185">Reference proteome</keyword>
<protein>
    <submittedName>
        <fullName evidence="8">Integrase</fullName>
    </submittedName>
</protein>